<evidence type="ECO:0000313" key="4">
    <source>
        <dbReference type="EMBL" id="KAF5388526.1"/>
    </source>
</evidence>
<dbReference type="Pfam" id="PF13649">
    <property type="entry name" value="Methyltransf_25"/>
    <property type="match status" value="1"/>
</dbReference>
<evidence type="ECO:0000313" key="5">
    <source>
        <dbReference type="Proteomes" id="UP000518752"/>
    </source>
</evidence>
<dbReference type="SUPFAM" id="SSF53335">
    <property type="entry name" value="S-adenosyl-L-methionine-dependent methyltransferases"/>
    <property type="match status" value="1"/>
</dbReference>
<dbReference type="Gene3D" id="3.40.50.150">
    <property type="entry name" value="Vaccinia Virus protein VP39"/>
    <property type="match status" value="1"/>
</dbReference>
<evidence type="ECO:0000259" key="3">
    <source>
        <dbReference type="Pfam" id="PF13649"/>
    </source>
</evidence>
<dbReference type="InterPro" id="IPR029063">
    <property type="entry name" value="SAM-dependent_MTases_sf"/>
</dbReference>
<feature type="chain" id="PRO_5034109396" description="Methyltransferase domain-containing protein" evidence="2">
    <location>
        <begin position="19"/>
        <end position="587"/>
    </location>
</feature>
<gene>
    <name evidence="4" type="ORF">D9757_004671</name>
</gene>
<keyword evidence="5" id="KW-1185">Reference proteome</keyword>
<comment type="caution">
    <text evidence="4">The sequence shown here is derived from an EMBL/GenBank/DDBJ whole genome shotgun (WGS) entry which is preliminary data.</text>
</comment>
<sequence length="587" mass="66085">MQWMGLSILPFLEFTALSLPLPSVGSMKHTHTLSSSVGSTASSPPRSSAAASFFSPEARRTTRLRETLFTTKYGRKLHSFEPEKAPYPYHYDKDILELEHLDVRFVKYLRQGSVTFVDFPEEACPEKCLDLGCGTGSWVIEAAKEWPHCEFVGFDLMNVQIPLNILDSSLGDRIQWTHGNFLTNRLSFEDDTFDHIHLSSIATSVPENKWGVLFDEICRVLRPGGSIEMVEDDVIFPVLPRSFTAPMRARRSASVHLPEGSIGRSSIPESEIAIPTHDHALLESLYKSVFEHRFVNMKPSAVLPSYFTAYFRHVTLAPVLSFPMPPLPPLRALPPQMPTAYMPLGLDLDQRMSFVPSSLSTARPGSLSFSSAMSKESTSDQSHAPGESSSSFSTEVNDALTSVIVSDTDSSQIVEEESTLGPRELYMLETSGLADSTTPSVPLVARGRLDSLNERSLAMHLFRSYSYVLGCQEALWEELKDRIRNRKQELEPFGWEDEEEFEEVQNRKKFEKLLKRYQSDMQSRISLWCSLEEVGWAQPVREPLTKAELIEEERKRAAISGARNDARSEDLQQMACRSIRILVGFKA</sequence>
<accession>A0A8H5HSP7</accession>
<dbReference type="CDD" id="cd02440">
    <property type="entry name" value="AdoMet_MTases"/>
    <property type="match status" value="1"/>
</dbReference>
<dbReference type="OrthoDB" id="2013972at2759"/>
<feature type="compositionally biased region" description="Low complexity" evidence="1">
    <location>
        <begin position="34"/>
        <end position="54"/>
    </location>
</feature>
<feature type="region of interest" description="Disordered" evidence="1">
    <location>
        <begin position="366"/>
        <end position="394"/>
    </location>
</feature>
<keyword evidence="2" id="KW-0732">Signal</keyword>
<dbReference type="Proteomes" id="UP000518752">
    <property type="component" value="Unassembled WGS sequence"/>
</dbReference>
<protein>
    <recommendedName>
        <fullName evidence="3">Methyltransferase domain-containing protein</fullName>
    </recommendedName>
</protein>
<feature type="domain" description="Methyltransferase" evidence="3">
    <location>
        <begin position="129"/>
        <end position="225"/>
    </location>
</feature>
<evidence type="ECO:0000256" key="2">
    <source>
        <dbReference type="SAM" id="SignalP"/>
    </source>
</evidence>
<dbReference type="InterPro" id="IPR041698">
    <property type="entry name" value="Methyltransf_25"/>
</dbReference>
<feature type="region of interest" description="Disordered" evidence="1">
    <location>
        <begin position="32"/>
        <end position="54"/>
    </location>
</feature>
<evidence type="ECO:0000256" key="1">
    <source>
        <dbReference type="SAM" id="MobiDB-lite"/>
    </source>
</evidence>
<dbReference type="PANTHER" id="PTHR43591">
    <property type="entry name" value="METHYLTRANSFERASE"/>
    <property type="match status" value="1"/>
</dbReference>
<feature type="signal peptide" evidence="2">
    <location>
        <begin position="1"/>
        <end position="18"/>
    </location>
</feature>
<organism evidence="4 5">
    <name type="scientific">Collybiopsis confluens</name>
    <dbReference type="NCBI Taxonomy" id="2823264"/>
    <lineage>
        <taxon>Eukaryota</taxon>
        <taxon>Fungi</taxon>
        <taxon>Dikarya</taxon>
        <taxon>Basidiomycota</taxon>
        <taxon>Agaricomycotina</taxon>
        <taxon>Agaricomycetes</taxon>
        <taxon>Agaricomycetidae</taxon>
        <taxon>Agaricales</taxon>
        <taxon>Marasmiineae</taxon>
        <taxon>Omphalotaceae</taxon>
        <taxon>Collybiopsis</taxon>
    </lineage>
</organism>
<dbReference type="AlphaFoldDB" id="A0A8H5HSP7"/>
<name>A0A8H5HSP7_9AGAR</name>
<reference evidence="4 5" key="1">
    <citation type="journal article" date="2020" name="ISME J.">
        <title>Uncovering the hidden diversity of litter-decomposition mechanisms in mushroom-forming fungi.</title>
        <authorList>
            <person name="Floudas D."/>
            <person name="Bentzer J."/>
            <person name="Ahren D."/>
            <person name="Johansson T."/>
            <person name="Persson P."/>
            <person name="Tunlid A."/>
        </authorList>
    </citation>
    <scope>NUCLEOTIDE SEQUENCE [LARGE SCALE GENOMIC DNA]</scope>
    <source>
        <strain evidence="4 5">CBS 406.79</strain>
    </source>
</reference>
<proteinExistence type="predicted"/>
<dbReference type="EMBL" id="JAACJN010000029">
    <property type="protein sequence ID" value="KAF5388526.1"/>
    <property type="molecule type" value="Genomic_DNA"/>
</dbReference>